<dbReference type="PANTHER" id="PTHR42847:SF4">
    <property type="entry name" value="ALKANESULFONATE MONOOXYGENASE-RELATED"/>
    <property type="match status" value="1"/>
</dbReference>
<dbReference type="OrthoDB" id="7374740at2"/>
<feature type="domain" description="Luciferase-like" evidence="5">
    <location>
        <begin position="2"/>
        <end position="228"/>
    </location>
</feature>
<dbReference type="AlphaFoldDB" id="A0A1C5A483"/>
<gene>
    <name evidence="6" type="ORF">GA0070618_6278</name>
</gene>
<dbReference type="PANTHER" id="PTHR42847">
    <property type="entry name" value="ALKANESULFONATE MONOOXYGENASE"/>
    <property type="match status" value="1"/>
</dbReference>
<keyword evidence="3" id="KW-0560">Oxidoreductase</keyword>
<dbReference type="Gene3D" id="3.20.20.30">
    <property type="entry name" value="Luciferase-like domain"/>
    <property type="match status" value="1"/>
</dbReference>
<organism evidence="6 7">
    <name type="scientific">Micromonospora echinospora</name>
    <name type="common">Micromonospora purpurea</name>
    <dbReference type="NCBI Taxonomy" id="1877"/>
    <lineage>
        <taxon>Bacteria</taxon>
        <taxon>Bacillati</taxon>
        <taxon>Actinomycetota</taxon>
        <taxon>Actinomycetes</taxon>
        <taxon>Micromonosporales</taxon>
        <taxon>Micromonosporaceae</taxon>
        <taxon>Micromonospora</taxon>
    </lineage>
</organism>
<keyword evidence="4 6" id="KW-0503">Monooxygenase</keyword>
<sequence>MRHGVLILPEHRWPQARQRWTLAEQLGYAHAWTYDHLMWRWFAEKPWFSAVPTLAAAAAVTDRIGLGTLVASPHFRHPVSFAKELVSLDDVAQGRIVCAVGAGAPGFDEVIQGGRPLTPRERADRFDEFVHLLDLLLREPRTTYTGRWYSARDAVILPKSPVAPRLPLAVAAAGPRGMALAARYADIWVTSGPPNVFEQDRFDRVAPLLKQQSAALDEACVAHGRDPASLRRLLLTDGAVGGVLESVGSYRDAAGLFAELGFTDLVVHWPRPDSPFQGDERVLIDFATAHLQGER</sequence>
<dbReference type="Pfam" id="PF00296">
    <property type="entry name" value="Bac_luciferase"/>
    <property type="match status" value="1"/>
</dbReference>
<evidence type="ECO:0000256" key="4">
    <source>
        <dbReference type="ARBA" id="ARBA00023033"/>
    </source>
</evidence>
<evidence type="ECO:0000313" key="6">
    <source>
        <dbReference type="EMBL" id="SCF40032.1"/>
    </source>
</evidence>
<dbReference type="GO" id="GO:0046306">
    <property type="term" value="P:alkanesulfonate catabolic process"/>
    <property type="evidence" value="ECO:0007669"/>
    <property type="project" value="TreeGrafter"/>
</dbReference>
<keyword evidence="7" id="KW-1185">Reference proteome</keyword>
<evidence type="ECO:0000256" key="1">
    <source>
        <dbReference type="ARBA" id="ARBA00022630"/>
    </source>
</evidence>
<dbReference type="SUPFAM" id="SSF51679">
    <property type="entry name" value="Bacterial luciferase-like"/>
    <property type="match status" value="1"/>
</dbReference>
<proteinExistence type="predicted"/>
<dbReference type="GO" id="GO:0008726">
    <property type="term" value="F:alkanesulfonate monooxygenase activity"/>
    <property type="evidence" value="ECO:0007669"/>
    <property type="project" value="TreeGrafter"/>
</dbReference>
<evidence type="ECO:0000313" key="7">
    <source>
        <dbReference type="Proteomes" id="UP000198253"/>
    </source>
</evidence>
<dbReference type="InterPro" id="IPR036661">
    <property type="entry name" value="Luciferase-like_sf"/>
</dbReference>
<evidence type="ECO:0000256" key="2">
    <source>
        <dbReference type="ARBA" id="ARBA00022643"/>
    </source>
</evidence>
<dbReference type="InParanoid" id="A0A1C5A483"/>
<dbReference type="InterPro" id="IPR011251">
    <property type="entry name" value="Luciferase-like_dom"/>
</dbReference>
<dbReference type="InterPro" id="IPR050172">
    <property type="entry name" value="SsuD_RutA_monooxygenase"/>
</dbReference>
<dbReference type="Proteomes" id="UP000198253">
    <property type="component" value="Chromosome I"/>
</dbReference>
<keyword evidence="2" id="KW-0288">FMN</keyword>
<reference evidence="7" key="1">
    <citation type="submission" date="2016-06" db="EMBL/GenBank/DDBJ databases">
        <authorList>
            <person name="Varghese N."/>
            <person name="Submissions Spin"/>
        </authorList>
    </citation>
    <scope>NUCLEOTIDE SEQUENCE [LARGE SCALE GENOMIC DNA]</scope>
    <source>
        <strain evidence="7">DSM 43816</strain>
    </source>
</reference>
<evidence type="ECO:0000259" key="5">
    <source>
        <dbReference type="Pfam" id="PF00296"/>
    </source>
</evidence>
<protein>
    <submittedName>
        <fullName evidence="6">Luciferase-like monooxygenase</fullName>
    </submittedName>
</protein>
<name>A0A1C5A483_MICEC</name>
<evidence type="ECO:0000256" key="3">
    <source>
        <dbReference type="ARBA" id="ARBA00023002"/>
    </source>
</evidence>
<dbReference type="EMBL" id="LT607413">
    <property type="protein sequence ID" value="SCF40032.1"/>
    <property type="molecule type" value="Genomic_DNA"/>
</dbReference>
<keyword evidence="1" id="KW-0285">Flavoprotein</keyword>
<accession>A0A1C5A483</accession>
<dbReference type="RefSeq" id="WP_088984832.1">
    <property type="nucleotide sequence ID" value="NZ_LT607413.1"/>
</dbReference>